<evidence type="ECO:0000313" key="1">
    <source>
        <dbReference type="EMBL" id="KKL62604.1"/>
    </source>
</evidence>
<organism evidence="1">
    <name type="scientific">marine sediment metagenome</name>
    <dbReference type="NCBI Taxonomy" id="412755"/>
    <lineage>
        <taxon>unclassified sequences</taxon>
        <taxon>metagenomes</taxon>
        <taxon>ecological metagenomes</taxon>
    </lineage>
</organism>
<dbReference type="InterPro" id="IPR002052">
    <property type="entry name" value="DNA_methylase_N6_adenine_CS"/>
</dbReference>
<feature type="non-terminal residue" evidence="1">
    <location>
        <position position="86"/>
    </location>
</feature>
<dbReference type="Gene3D" id="3.40.50.150">
    <property type="entry name" value="Vaccinia Virus protein VP39"/>
    <property type="match status" value="1"/>
</dbReference>
<proteinExistence type="predicted"/>
<comment type="caution">
    <text evidence="1">The sequence shown here is derived from an EMBL/GenBank/DDBJ whole genome shotgun (WGS) entry which is preliminary data.</text>
</comment>
<accession>A0A0F9DLP3</accession>
<reference evidence="1" key="1">
    <citation type="journal article" date="2015" name="Nature">
        <title>Complex archaea that bridge the gap between prokaryotes and eukaryotes.</title>
        <authorList>
            <person name="Spang A."/>
            <person name="Saw J.H."/>
            <person name="Jorgensen S.L."/>
            <person name="Zaremba-Niedzwiedzka K."/>
            <person name="Martijn J."/>
            <person name="Lind A.E."/>
            <person name="van Eijk R."/>
            <person name="Schleper C."/>
            <person name="Guy L."/>
            <person name="Ettema T.J."/>
        </authorList>
    </citation>
    <scope>NUCLEOTIDE SEQUENCE</scope>
</reference>
<dbReference type="EMBL" id="LAZR01028439">
    <property type="protein sequence ID" value="KKL62604.1"/>
    <property type="molecule type" value="Genomic_DNA"/>
</dbReference>
<dbReference type="GO" id="GO:0008168">
    <property type="term" value="F:methyltransferase activity"/>
    <property type="evidence" value="ECO:0007669"/>
    <property type="project" value="InterPro"/>
</dbReference>
<name>A0A0F9DLP3_9ZZZZ</name>
<dbReference type="InterPro" id="IPR029063">
    <property type="entry name" value="SAM-dependent_MTases_sf"/>
</dbReference>
<dbReference type="SUPFAM" id="SSF53335">
    <property type="entry name" value="S-adenosyl-L-methionine-dependent methyltransferases"/>
    <property type="match status" value="1"/>
</dbReference>
<sequence length="86" mass="10220">MMFRPYYQDEWVTIYHGDCREILPDLPKVDLVLTDPPYGVTQNKGDVVVDLSPLLFYPAIIFSQQPYTTELISQHRQFFKYDLIFE</sequence>
<gene>
    <name evidence="1" type="ORF">LCGC14_2183580</name>
</gene>
<dbReference type="GO" id="GO:0032259">
    <property type="term" value="P:methylation"/>
    <property type="evidence" value="ECO:0007669"/>
    <property type="project" value="InterPro"/>
</dbReference>
<dbReference type="AlphaFoldDB" id="A0A0F9DLP3"/>
<protein>
    <submittedName>
        <fullName evidence="1">Uncharacterized protein</fullName>
    </submittedName>
</protein>
<dbReference type="PROSITE" id="PS00092">
    <property type="entry name" value="N6_MTASE"/>
    <property type="match status" value="1"/>
</dbReference>
<dbReference type="GO" id="GO:0003676">
    <property type="term" value="F:nucleic acid binding"/>
    <property type="evidence" value="ECO:0007669"/>
    <property type="project" value="InterPro"/>
</dbReference>